<organism evidence="1 2">
    <name type="scientific">Melia azedarach</name>
    <name type="common">Chinaberry tree</name>
    <dbReference type="NCBI Taxonomy" id="155640"/>
    <lineage>
        <taxon>Eukaryota</taxon>
        <taxon>Viridiplantae</taxon>
        <taxon>Streptophyta</taxon>
        <taxon>Embryophyta</taxon>
        <taxon>Tracheophyta</taxon>
        <taxon>Spermatophyta</taxon>
        <taxon>Magnoliopsida</taxon>
        <taxon>eudicotyledons</taxon>
        <taxon>Gunneridae</taxon>
        <taxon>Pentapetalae</taxon>
        <taxon>rosids</taxon>
        <taxon>malvids</taxon>
        <taxon>Sapindales</taxon>
        <taxon>Meliaceae</taxon>
        <taxon>Melia</taxon>
    </lineage>
</organism>
<gene>
    <name evidence="1" type="ORF">OWV82_021817</name>
</gene>
<dbReference type="EMBL" id="CM051405">
    <property type="protein sequence ID" value="KAJ4704982.1"/>
    <property type="molecule type" value="Genomic_DNA"/>
</dbReference>
<sequence length="83" mass="9617">MILQWLICAKIGFLGFVASCIMESMVHFELQGRLMIMLICYSCRMIAISQTFNVVDVYEYHEDEVLYPENLRTSSLLSGKELM</sequence>
<accession>A0ACC1X259</accession>
<dbReference type="Proteomes" id="UP001164539">
    <property type="component" value="Chromosome 12"/>
</dbReference>
<reference evidence="1 2" key="1">
    <citation type="journal article" date="2023" name="Science">
        <title>Complex scaffold remodeling in plant triterpene biosynthesis.</title>
        <authorList>
            <person name="De La Pena R."/>
            <person name="Hodgson H."/>
            <person name="Liu J.C."/>
            <person name="Stephenson M.J."/>
            <person name="Martin A.C."/>
            <person name="Owen C."/>
            <person name="Harkess A."/>
            <person name="Leebens-Mack J."/>
            <person name="Jimenez L.E."/>
            <person name="Osbourn A."/>
            <person name="Sattely E.S."/>
        </authorList>
    </citation>
    <scope>NUCLEOTIDE SEQUENCE [LARGE SCALE GENOMIC DNA]</scope>
    <source>
        <strain evidence="2">cv. JPN11</strain>
        <tissue evidence="1">Leaf</tissue>
    </source>
</reference>
<evidence type="ECO:0000313" key="1">
    <source>
        <dbReference type="EMBL" id="KAJ4704982.1"/>
    </source>
</evidence>
<proteinExistence type="predicted"/>
<evidence type="ECO:0000313" key="2">
    <source>
        <dbReference type="Proteomes" id="UP001164539"/>
    </source>
</evidence>
<protein>
    <submittedName>
        <fullName evidence="1">Uncharacterized protein</fullName>
    </submittedName>
</protein>
<name>A0ACC1X259_MELAZ</name>
<comment type="caution">
    <text evidence="1">The sequence shown here is derived from an EMBL/GenBank/DDBJ whole genome shotgun (WGS) entry which is preliminary data.</text>
</comment>
<keyword evidence="2" id="KW-1185">Reference proteome</keyword>